<evidence type="ECO:0008006" key="3">
    <source>
        <dbReference type="Google" id="ProtNLM"/>
    </source>
</evidence>
<reference evidence="1 2" key="1">
    <citation type="submission" date="2024-05" db="EMBL/GenBank/DDBJ databases">
        <title>Genetic variation in Jamaican populations of the coffee berry borer (Hypothenemus hampei).</title>
        <authorList>
            <person name="Errbii M."/>
            <person name="Myrie A."/>
        </authorList>
    </citation>
    <scope>NUCLEOTIDE SEQUENCE [LARGE SCALE GENOMIC DNA]</scope>
    <source>
        <strain evidence="1">JA-Hopewell-2020-01-JO</strain>
        <tissue evidence="1">Whole body</tissue>
    </source>
</reference>
<name>A0ABD1EV60_HYPHA</name>
<evidence type="ECO:0000313" key="1">
    <source>
        <dbReference type="EMBL" id="KAL1502672.1"/>
    </source>
</evidence>
<protein>
    <recommendedName>
        <fullName evidence="3">Reverse transcriptase zinc-binding domain-containing protein</fullName>
    </recommendedName>
</protein>
<sequence length="114" mass="13432">MNECVALQGAKFSSTRKWHPMNVLLTRISVGTGTPYFTCWFCESRDDREHSIFFCRQFEIRESARAMVGDRIKVDNIADLLLGEEGQQRGVMCMLREIMRRKVEEEKRRKELRA</sequence>
<comment type="caution">
    <text evidence="1">The sequence shown here is derived from an EMBL/GenBank/DDBJ whole genome shotgun (WGS) entry which is preliminary data.</text>
</comment>
<proteinExistence type="predicted"/>
<organism evidence="1 2">
    <name type="scientific">Hypothenemus hampei</name>
    <name type="common">Coffee berry borer</name>
    <dbReference type="NCBI Taxonomy" id="57062"/>
    <lineage>
        <taxon>Eukaryota</taxon>
        <taxon>Metazoa</taxon>
        <taxon>Ecdysozoa</taxon>
        <taxon>Arthropoda</taxon>
        <taxon>Hexapoda</taxon>
        <taxon>Insecta</taxon>
        <taxon>Pterygota</taxon>
        <taxon>Neoptera</taxon>
        <taxon>Endopterygota</taxon>
        <taxon>Coleoptera</taxon>
        <taxon>Polyphaga</taxon>
        <taxon>Cucujiformia</taxon>
        <taxon>Curculionidae</taxon>
        <taxon>Scolytinae</taxon>
        <taxon>Hypothenemus</taxon>
    </lineage>
</organism>
<keyword evidence="2" id="KW-1185">Reference proteome</keyword>
<gene>
    <name evidence="1" type="ORF">ABEB36_007785</name>
</gene>
<accession>A0ABD1EV60</accession>
<dbReference type="Proteomes" id="UP001566132">
    <property type="component" value="Unassembled WGS sequence"/>
</dbReference>
<dbReference type="AlphaFoldDB" id="A0ABD1EV60"/>
<dbReference type="EMBL" id="JBDJPC010000005">
    <property type="protein sequence ID" value="KAL1502672.1"/>
    <property type="molecule type" value="Genomic_DNA"/>
</dbReference>
<evidence type="ECO:0000313" key="2">
    <source>
        <dbReference type="Proteomes" id="UP001566132"/>
    </source>
</evidence>